<keyword evidence="4" id="KW-0732">Signal</keyword>
<evidence type="ECO:0000313" key="6">
    <source>
        <dbReference type="EMBL" id="WUM22332.1"/>
    </source>
</evidence>
<dbReference type="InterPro" id="IPR005669">
    <property type="entry name" value="Thiosulph/SO4-bd"/>
</dbReference>
<name>A0AAU4K8L3_9NOCA</name>
<dbReference type="KEGG" id="whr:OG579_08530"/>
<dbReference type="Pfam" id="PF13531">
    <property type="entry name" value="SBP_bac_11"/>
    <property type="match status" value="1"/>
</dbReference>
<accession>A0AAU4K8L3</accession>
<dbReference type="GO" id="GO:0042597">
    <property type="term" value="C:periplasmic space"/>
    <property type="evidence" value="ECO:0007669"/>
    <property type="project" value="UniProtKB-SubCell"/>
</dbReference>
<protein>
    <submittedName>
        <fullName evidence="6">Sulfate ABC transporter substrate-binding protein</fullName>
    </submittedName>
</protein>
<dbReference type="GO" id="GO:1902358">
    <property type="term" value="P:sulfate transmembrane transport"/>
    <property type="evidence" value="ECO:0007669"/>
    <property type="project" value="InterPro"/>
</dbReference>
<dbReference type="PANTHER" id="PTHR30368:SF2">
    <property type="entry name" value="SULFATE-BINDING PROTEIN"/>
    <property type="match status" value="1"/>
</dbReference>
<keyword evidence="7" id="KW-1185">Reference proteome</keyword>
<dbReference type="AlphaFoldDB" id="A0AAU4K8L3"/>
<keyword evidence="5" id="KW-0574">Periplasm</keyword>
<evidence type="ECO:0000256" key="5">
    <source>
        <dbReference type="ARBA" id="ARBA00022764"/>
    </source>
</evidence>
<dbReference type="NCBIfam" id="TIGR00971">
    <property type="entry name" value="3a0106s03"/>
    <property type="match status" value="1"/>
</dbReference>
<dbReference type="SUPFAM" id="SSF53850">
    <property type="entry name" value="Periplasmic binding protein-like II"/>
    <property type="match status" value="1"/>
</dbReference>
<sequence>MIAAGIVVAATVGLSACGGGSSDVSGESAKPAGGTSLSLVAYSVPKPGFAKVIPAFEKTSAGSGISINESYGASGDQSRKVVSGLAADVVSLSVEPDVTRLVKAGKVDASWNAGQYKGIGFTSVVSLVVRKGNPKNIRDWSDLLKPGVEVVTPDPRSSGSAKWNLLAPYAAVSNGGADKQKGVDFIQSLVRDHVKTRPASGSDASALFTQGTGDVLISYENEAINLQRQGKNVDYVDPSVDFKIENPIAVVNGSHKDQAKAFVDYVTSADAQKLWAEAGFRPVDPTVAAATASDFPSIAKTWTIADLGGWTSVDTDLFDKTNGQFTKIYAQATG</sequence>
<dbReference type="EMBL" id="CP108021">
    <property type="protein sequence ID" value="WUM22332.1"/>
    <property type="molecule type" value="Genomic_DNA"/>
</dbReference>
<keyword evidence="3" id="KW-0813">Transport</keyword>
<reference evidence="6 7" key="1">
    <citation type="submission" date="2022-10" db="EMBL/GenBank/DDBJ databases">
        <title>The complete genomes of actinobacterial strains from the NBC collection.</title>
        <authorList>
            <person name="Joergensen T.S."/>
            <person name="Alvarez Arevalo M."/>
            <person name="Sterndorff E.B."/>
            <person name="Faurdal D."/>
            <person name="Vuksanovic O."/>
            <person name="Mourched A.-S."/>
            <person name="Charusanti P."/>
            <person name="Shaw S."/>
            <person name="Blin K."/>
            <person name="Weber T."/>
        </authorList>
    </citation>
    <scope>NUCLEOTIDE SEQUENCE [LARGE SCALE GENOMIC DNA]</scope>
    <source>
        <strain evidence="6 7">NBC_00319</strain>
    </source>
</reference>
<evidence type="ECO:0000256" key="3">
    <source>
        <dbReference type="ARBA" id="ARBA00022448"/>
    </source>
</evidence>
<evidence type="ECO:0000256" key="1">
    <source>
        <dbReference type="ARBA" id="ARBA00004418"/>
    </source>
</evidence>
<dbReference type="Gene3D" id="3.40.190.10">
    <property type="entry name" value="Periplasmic binding protein-like II"/>
    <property type="match status" value="2"/>
</dbReference>
<evidence type="ECO:0000313" key="7">
    <source>
        <dbReference type="Proteomes" id="UP001432128"/>
    </source>
</evidence>
<evidence type="ECO:0000256" key="4">
    <source>
        <dbReference type="ARBA" id="ARBA00022729"/>
    </source>
</evidence>
<gene>
    <name evidence="6" type="ORF">OG579_08530</name>
</gene>
<comment type="subcellular location">
    <subcellularLocation>
        <location evidence="1">Periplasm</location>
    </subcellularLocation>
</comment>
<dbReference type="Proteomes" id="UP001432128">
    <property type="component" value="Chromosome"/>
</dbReference>
<proteinExistence type="inferred from homology"/>
<dbReference type="PANTHER" id="PTHR30368">
    <property type="entry name" value="SULFATE-BINDING PROTEIN"/>
    <property type="match status" value="1"/>
</dbReference>
<comment type="similarity">
    <text evidence="2">Belongs to the prokaryotic sulfate-binding protein family.</text>
</comment>
<dbReference type="GO" id="GO:0140104">
    <property type="term" value="F:molecular carrier activity"/>
    <property type="evidence" value="ECO:0007669"/>
    <property type="project" value="InterPro"/>
</dbReference>
<organism evidence="6 7">
    <name type="scientific">Williamsia herbipolensis</name>
    <dbReference type="NCBI Taxonomy" id="1603258"/>
    <lineage>
        <taxon>Bacteria</taxon>
        <taxon>Bacillati</taxon>
        <taxon>Actinomycetota</taxon>
        <taxon>Actinomycetes</taxon>
        <taxon>Mycobacteriales</taxon>
        <taxon>Nocardiaceae</taxon>
        <taxon>Williamsia</taxon>
    </lineage>
</organism>
<evidence type="ECO:0000256" key="2">
    <source>
        <dbReference type="ARBA" id="ARBA00006099"/>
    </source>
</evidence>